<evidence type="ECO:0000313" key="2">
    <source>
        <dbReference type="Proteomes" id="UP000618460"/>
    </source>
</evidence>
<dbReference type="Pfam" id="PF10009">
    <property type="entry name" value="DUF2252"/>
    <property type="match status" value="1"/>
</dbReference>
<dbReference type="AlphaFoldDB" id="A0A917WR46"/>
<evidence type="ECO:0000313" key="1">
    <source>
        <dbReference type="EMBL" id="GGM24496.1"/>
    </source>
</evidence>
<dbReference type="PANTHER" id="PTHR39441">
    <property type="entry name" value="DUF2252 DOMAIN-CONTAINING PROTEIN"/>
    <property type="match status" value="1"/>
</dbReference>
<reference evidence="1" key="2">
    <citation type="submission" date="2020-09" db="EMBL/GenBank/DDBJ databases">
        <authorList>
            <person name="Sun Q."/>
            <person name="Zhou Y."/>
        </authorList>
    </citation>
    <scope>NUCLEOTIDE SEQUENCE</scope>
    <source>
        <strain evidence="1">CGMCC 1.6333</strain>
    </source>
</reference>
<sequence>MVQDVKEQIKHTNDYLRKQTIHEILEQFDGQIMLLSKKNRRAKYAKMKEDAYSFFRGSIFLFYYDVTKIPFSYHTTEDKPAWILGDLHFDNLSAFQNEDGDIVFDVDDFDEGYFGSYLYDVLRMVVSIRLVAEKQGFDEDEQDKLVKIYLKKYYQHLKKFLKGDKDPVTRQFTMDNTKGPIKQTLEKLVNRDATRKLEKQTYINEQGERKFNREKTKLDNVSSNEYKEIIKVWDNYLNSLNKETFQGKAHYKIKDIVKKTGAGIGSTGLKRFYILIDGQNENDNHDCVLLEAKEARTSVAAYFCAYNETFWDENDHQGKRVISTQKAMHHKADPYLGYFSIKNRQFYVRERSAYEEDLDTTNLDDYKELKRTLKTMGKVTAKIHARADVDIEHGILDYHGEEEILKAIGDDKKGFKKEMVKWSKFYKERVEKDYILFQQWLEEYFYKG</sequence>
<dbReference type="EMBL" id="BMLG01000002">
    <property type="protein sequence ID" value="GGM24496.1"/>
    <property type="molecule type" value="Genomic_DNA"/>
</dbReference>
<name>A0A917WR46_9BACI</name>
<dbReference type="PANTHER" id="PTHR39441:SF1">
    <property type="entry name" value="DUF2252 DOMAIN-CONTAINING PROTEIN"/>
    <property type="match status" value="1"/>
</dbReference>
<reference evidence="1" key="1">
    <citation type="journal article" date="2014" name="Int. J. Syst. Evol. Microbiol.">
        <title>Complete genome sequence of Corynebacterium casei LMG S-19264T (=DSM 44701T), isolated from a smear-ripened cheese.</title>
        <authorList>
            <consortium name="US DOE Joint Genome Institute (JGI-PGF)"/>
            <person name="Walter F."/>
            <person name="Albersmeier A."/>
            <person name="Kalinowski J."/>
            <person name="Ruckert C."/>
        </authorList>
    </citation>
    <scope>NUCLEOTIDE SEQUENCE</scope>
    <source>
        <strain evidence="1">CGMCC 1.6333</strain>
    </source>
</reference>
<dbReference type="InterPro" id="IPR018721">
    <property type="entry name" value="DUF2252"/>
</dbReference>
<dbReference type="OrthoDB" id="1491115at2"/>
<proteinExistence type="predicted"/>
<keyword evidence="2" id="KW-1185">Reference proteome</keyword>
<organism evidence="1 2">
    <name type="scientific">Paraliobacillus quinghaiensis</name>
    <dbReference type="NCBI Taxonomy" id="470815"/>
    <lineage>
        <taxon>Bacteria</taxon>
        <taxon>Bacillati</taxon>
        <taxon>Bacillota</taxon>
        <taxon>Bacilli</taxon>
        <taxon>Bacillales</taxon>
        <taxon>Bacillaceae</taxon>
        <taxon>Paraliobacillus</taxon>
    </lineage>
</organism>
<accession>A0A917WR46</accession>
<dbReference type="RefSeq" id="WP_117153182.1">
    <property type="nucleotide sequence ID" value="NZ_BMLG01000002.1"/>
</dbReference>
<dbReference type="Proteomes" id="UP000618460">
    <property type="component" value="Unassembled WGS sequence"/>
</dbReference>
<comment type="caution">
    <text evidence="1">The sequence shown here is derived from an EMBL/GenBank/DDBJ whole genome shotgun (WGS) entry which is preliminary data.</text>
</comment>
<gene>
    <name evidence="1" type="ORF">GCM10011351_07830</name>
</gene>
<protein>
    <recommendedName>
        <fullName evidence="3">DUF2252 domain-containing protein</fullName>
    </recommendedName>
</protein>
<evidence type="ECO:0008006" key="3">
    <source>
        <dbReference type="Google" id="ProtNLM"/>
    </source>
</evidence>